<feature type="region of interest" description="Disordered" evidence="1">
    <location>
        <begin position="81"/>
        <end position="102"/>
    </location>
</feature>
<organism evidence="2 3">
    <name type="scientific">Armillaria gallica</name>
    <name type="common">Bulbous honey fungus</name>
    <name type="synonym">Armillaria bulbosa</name>
    <dbReference type="NCBI Taxonomy" id="47427"/>
    <lineage>
        <taxon>Eukaryota</taxon>
        <taxon>Fungi</taxon>
        <taxon>Dikarya</taxon>
        <taxon>Basidiomycota</taxon>
        <taxon>Agaricomycotina</taxon>
        <taxon>Agaricomycetes</taxon>
        <taxon>Agaricomycetidae</taxon>
        <taxon>Agaricales</taxon>
        <taxon>Marasmiineae</taxon>
        <taxon>Physalacriaceae</taxon>
        <taxon>Armillaria</taxon>
    </lineage>
</organism>
<dbReference type="InParanoid" id="A0A2H3DDM9"/>
<sequence length="211" mass="23727">MLGIPDPGAAVHRMARISDFGAASNAPNANSMLDLGTTRSGSIFKRWEDIEEYMVDVDINDLALSLPQPTTECASDVVLQPIPLSSPNPSKPSLQPMSSSNATPIPEHLHSRQCKSFKSHQKFRIRRREARRQVQETMGLPVKQVALKHVAASSILATQFEPARRRGYTGPRDPRRQDVQEYTLEELLRDHSMKLIERGRRKPLRIIDNQG</sequence>
<dbReference type="Proteomes" id="UP000217790">
    <property type="component" value="Unassembled WGS sequence"/>
</dbReference>
<dbReference type="EMBL" id="KZ293684">
    <property type="protein sequence ID" value="PBK86353.1"/>
    <property type="molecule type" value="Genomic_DNA"/>
</dbReference>
<name>A0A2H3DDM9_ARMGA</name>
<accession>A0A2H3DDM9</accession>
<dbReference type="AlphaFoldDB" id="A0A2H3DDM9"/>
<evidence type="ECO:0000313" key="3">
    <source>
        <dbReference type="Proteomes" id="UP000217790"/>
    </source>
</evidence>
<keyword evidence="3" id="KW-1185">Reference proteome</keyword>
<protein>
    <submittedName>
        <fullName evidence="2">Uncharacterized protein</fullName>
    </submittedName>
</protein>
<gene>
    <name evidence="2" type="ORF">ARMGADRAFT_1035544</name>
</gene>
<evidence type="ECO:0000256" key="1">
    <source>
        <dbReference type="SAM" id="MobiDB-lite"/>
    </source>
</evidence>
<dbReference type="OMA" id="TQFEPAR"/>
<proteinExistence type="predicted"/>
<dbReference type="OrthoDB" id="3003159at2759"/>
<evidence type="ECO:0000313" key="2">
    <source>
        <dbReference type="EMBL" id="PBK86353.1"/>
    </source>
</evidence>
<reference evidence="3" key="1">
    <citation type="journal article" date="2017" name="Nat. Ecol. Evol.">
        <title>Genome expansion and lineage-specific genetic innovations in the forest pathogenic fungi Armillaria.</title>
        <authorList>
            <person name="Sipos G."/>
            <person name="Prasanna A.N."/>
            <person name="Walter M.C."/>
            <person name="O'Connor E."/>
            <person name="Balint B."/>
            <person name="Krizsan K."/>
            <person name="Kiss B."/>
            <person name="Hess J."/>
            <person name="Varga T."/>
            <person name="Slot J."/>
            <person name="Riley R."/>
            <person name="Boka B."/>
            <person name="Rigling D."/>
            <person name="Barry K."/>
            <person name="Lee J."/>
            <person name="Mihaltcheva S."/>
            <person name="LaButti K."/>
            <person name="Lipzen A."/>
            <person name="Waldron R."/>
            <person name="Moloney N.M."/>
            <person name="Sperisen C."/>
            <person name="Kredics L."/>
            <person name="Vagvoelgyi C."/>
            <person name="Patrignani A."/>
            <person name="Fitzpatrick D."/>
            <person name="Nagy I."/>
            <person name="Doyle S."/>
            <person name="Anderson J.B."/>
            <person name="Grigoriev I.V."/>
            <person name="Gueldener U."/>
            <person name="Muensterkoetter M."/>
            <person name="Nagy L.G."/>
        </authorList>
    </citation>
    <scope>NUCLEOTIDE SEQUENCE [LARGE SCALE GENOMIC DNA]</scope>
    <source>
        <strain evidence="3">Ar21-2</strain>
    </source>
</reference>